<dbReference type="NCBIfam" id="NF008453">
    <property type="entry name" value="PRK11308.1"/>
    <property type="match status" value="2"/>
</dbReference>
<dbReference type="Pfam" id="PF00005">
    <property type="entry name" value="ABC_tran"/>
    <property type="match status" value="2"/>
</dbReference>
<evidence type="ECO:0000256" key="4">
    <source>
        <dbReference type="ARBA" id="ARBA00022840"/>
    </source>
</evidence>
<dbReference type="InterPro" id="IPR027417">
    <property type="entry name" value="P-loop_NTPase"/>
</dbReference>
<dbReference type="GO" id="GO:0055085">
    <property type="term" value="P:transmembrane transport"/>
    <property type="evidence" value="ECO:0007669"/>
    <property type="project" value="UniProtKB-ARBA"/>
</dbReference>
<dbReference type="RefSeq" id="WP_177246274.1">
    <property type="nucleotide sequence ID" value="NZ_FONG01000001.1"/>
</dbReference>
<organism evidence="7 8">
    <name type="scientific">Actinacidiphila alni</name>
    <dbReference type="NCBI Taxonomy" id="380248"/>
    <lineage>
        <taxon>Bacteria</taxon>
        <taxon>Bacillati</taxon>
        <taxon>Actinomycetota</taxon>
        <taxon>Actinomycetes</taxon>
        <taxon>Kitasatosporales</taxon>
        <taxon>Streptomycetaceae</taxon>
        <taxon>Actinacidiphila</taxon>
    </lineage>
</organism>
<dbReference type="PANTHER" id="PTHR43776:SF7">
    <property type="entry name" value="D,D-DIPEPTIDE TRANSPORT ATP-BINDING PROTEIN DDPF-RELATED"/>
    <property type="match status" value="1"/>
</dbReference>
<keyword evidence="2" id="KW-0813">Transport</keyword>
<dbReference type="Proteomes" id="UP000199323">
    <property type="component" value="Unassembled WGS sequence"/>
</dbReference>
<keyword evidence="3" id="KW-0547">Nucleotide-binding</keyword>
<evidence type="ECO:0000256" key="5">
    <source>
        <dbReference type="SAM" id="MobiDB-lite"/>
    </source>
</evidence>
<dbReference type="InterPro" id="IPR017871">
    <property type="entry name" value="ABC_transporter-like_CS"/>
</dbReference>
<dbReference type="EMBL" id="FONG01000001">
    <property type="protein sequence ID" value="SFE05641.1"/>
    <property type="molecule type" value="Genomic_DNA"/>
</dbReference>
<dbReference type="SUPFAM" id="SSF52540">
    <property type="entry name" value="P-loop containing nucleoside triphosphate hydrolases"/>
    <property type="match status" value="2"/>
</dbReference>
<keyword evidence="4 7" id="KW-0067">ATP-binding</keyword>
<dbReference type="AlphaFoldDB" id="A0A1I1XEP4"/>
<accession>A0A1I1XEP4</accession>
<proteinExistence type="inferred from homology"/>
<keyword evidence="8" id="KW-1185">Reference proteome</keyword>
<dbReference type="GO" id="GO:0005524">
    <property type="term" value="F:ATP binding"/>
    <property type="evidence" value="ECO:0007669"/>
    <property type="project" value="UniProtKB-KW"/>
</dbReference>
<evidence type="ECO:0000256" key="3">
    <source>
        <dbReference type="ARBA" id="ARBA00022741"/>
    </source>
</evidence>
<feature type="region of interest" description="Disordered" evidence="5">
    <location>
        <begin position="254"/>
        <end position="278"/>
    </location>
</feature>
<sequence>MSEPLLTVSDLSVGYAGSGTRAVSDVGFRVAAGSSLGVIGESGSGKTTLLYGMARLLPASATVESGSVRLDGVDLLTLPAPELRDLRWRDIAIVFQGAMHALNPVIRVGSLLREVLRHRLDVRSRQEADRRITDMLDMVSVPSRVLTAYPHELSGGMRQRVMLAMSLLGRPRLLLVDEPTTSLDVIVQAEILDRLRELQRELRFAMVFVSHDLGVVAEYCDDVAVMLDGRIVESGRGADVLRSPVHPYTRRLVESYPSVDRPPQPLPPRTGAPDGAASVDSVASAAVARTGRDSGAVTVKSASAADVLPPPVLELRAASRSFRARGGTPWRRRRTDAVRDVDIEVRAGSILAIVGASGAGKSTVGRLLAMTDRPTGGELRSDGRPVRALGRADRAVLRRRVQVVHQDPFEALDPRFTVERSVAEGLGPSGPPGARRRELVAAALEHVELDPGRFLTRTPDRLSGGQRQRVALARALVARPDVIVADEPVSALDVSIRLSVLRLLARARDEYGTAVVLITHDLGTVRAVVDEIIVMSDGRVVERGATATVLDRPRHDYTKALIAAAPKLPRGGATPAG</sequence>
<name>A0A1I1XEP4_9ACTN</name>
<evidence type="ECO:0000256" key="1">
    <source>
        <dbReference type="ARBA" id="ARBA00005417"/>
    </source>
</evidence>
<dbReference type="InterPro" id="IPR050319">
    <property type="entry name" value="ABC_transp_ATP-bind"/>
</dbReference>
<dbReference type="GO" id="GO:0016887">
    <property type="term" value="F:ATP hydrolysis activity"/>
    <property type="evidence" value="ECO:0007669"/>
    <property type="project" value="InterPro"/>
</dbReference>
<protein>
    <submittedName>
        <fullName evidence="7">Peptide/nickel transport system ATP-binding protein</fullName>
    </submittedName>
</protein>
<dbReference type="InterPro" id="IPR003593">
    <property type="entry name" value="AAA+_ATPase"/>
</dbReference>
<dbReference type="Gene3D" id="3.40.50.300">
    <property type="entry name" value="P-loop containing nucleotide triphosphate hydrolases"/>
    <property type="match status" value="2"/>
</dbReference>
<gene>
    <name evidence="7" type="ORF">SAMN05216251_101328</name>
</gene>
<evidence type="ECO:0000259" key="6">
    <source>
        <dbReference type="PROSITE" id="PS50893"/>
    </source>
</evidence>
<dbReference type="PROSITE" id="PS00211">
    <property type="entry name" value="ABC_TRANSPORTER_1"/>
    <property type="match status" value="2"/>
</dbReference>
<dbReference type="Pfam" id="PF08352">
    <property type="entry name" value="oligo_HPY"/>
    <property type="match status" value="2"/>
</dbReference>
<dbReference type="InterPro" id="IPR003439">
    <property type="entry name" value="ABC_transporter-like_ATP-bd"/>
</dbReference>
<evidence type="ECO:0000313" key="8">
    <source>
        <dbReference type="Proteomes" id="UP000199323"/>
    </source>
</evidence>
<dbReference type="GO" id="GO:0015833">
    <property type="term" value="P:peptide transport"/>
    <property type="evidence" value="ECO:0007669"/>
    <property type="project" value="InterPro"/>
</dbReference>
<dbReference type="PANTHER" id="PTHR43776">
    <property type="entry name" value="TRANSPORT ATP-BINDING PROTEIN"/>
    <property type="match status" value="1"/>
</dbReference>
<evidence type="ECO:0000256" key="2">
    <source>
        <dbReference type="ARBA" id="ARBA00022448"/>
    </source>
</evidence>
<comment type="similarity">
    <text evidence="1">Belongs to the ABC transporter superfamily.</text>
</comment>
<feature type="domain" description="ABC transporter" evidence="6">
    <location>
        <begin position="6"/>
        <end position="253"/>
    </location>
</feature>
<evidence type="ECO:0000313" key="7">
    <source>
        <dbReference type="EMBL" id="SFE05641.1"/>
    </source>
</evidence>
<dbReference type="SMART" id="SM00382">
    <property type="entry name" value="AAA"/>
    <property type="match status" value="2"/>
</dbReference>
<reference evidence="8" key="1">
    <citation type="submission" date="2016-10" db="EMBL/GenBank/DDBJ databases">
        <authorList>
            <person name="Varghese N."/>
            <person name="Submissions S."/>
        </authorList>
    </citation>
    <scope>NUCLEOTIDE SEQUENCE [LARGE SCALE GENOMIC DNA]</scope>
    <source>
        <strain evidence="8">CGMCC 4.3510</strain>
    </source>
</reference>
<dbReference type="PROSITE" id="PS50893">
    <property type="entry name" value="ABC_TRANSPORTER_2"/>
    <property type="match status" value="2"/>
</dbReference>
<feature type="compositionally biased region" description="Pro residues" evidence="5">
    <location>
        <begin position="260"/>
        <end position="270"/>
    </location>
</feature>
<feature type="domain" description="ABC transporter" evidence="6">
    <location>
        <begin position="315"/>
        <end position="562"/>
    </location>
</feature>
<dbReference type="InterPro" id="IPR013563">
    <property type="entry name" value="Oligopep_ABC_C"/>
</dbReference>
<dbReference type="CDD" id="cd03257">
    <property type="entry name" value="ABC_NikE_OppD_transporters"/>
    <property type="match status" value="2"/>
</dbReference>
<dbReference type="STRING" id="380248.SAMN05216251_101328"/>